<sequence>MVIILSVTHLGSSYLYPRFIQSPSLVSGVLFIIWDITPSDKSQALLPTSRYGSDLIENSLHISHSIKNILLSFYLFTVFVTLTFVMILRGGL</sequence>
<keyword evidence="3" id="KW-1185">Reference proteome</keyword>
<comment type="caution">
    <text evidence="2">The sequence shown here is derived from an EMBL/GenBank/DDBJ whole genome shotgun (WGS) entry which is preliminary data.</text>
</comment>
<feature type="transmembrane region" description="Helical" evidence="1">
    <location>
        <begin position="69"/>
        <end position="88"/>
    </location>
</feature>
<keyword evidence="1" id="KW-0472">Membrane</keyword>
<evidence type="ECO:0000313" key="3">
    <source>
        <dbReference type="Proteomes" id="UP000824782"/>
    </source>
</evidence>
<keyword evidence="1" id="KW-1133">Transmembrane helix</keyword>
<dbReference type="AlphaFoldDB" id="A0AAV7B9T9"/>
<dbReference type="EMBL" id="WNYA01000006">
    <property type="protein sequence ID" value="KAG8569177.1"/>
    <property type="molecule type" value="Genomic_DNA"/>
</dbReference>
<organism evidence="2 3">
    <name type="scientific">Engystomops pustulosus</name>
    <name type="common">Tungara frog</name>
    <name type="synonym">Physalaemus pustulosus</name>
    <dbReference type="NCBI Taxonomy" id="76066"/>
    <lineage>
        <taxon>Eukaryota</taxon>
        <taxon>Metazoa</taxon>
        <taxon>Chordata</taxon>
        <taxon>Craniata</taxon>
        <taxon>Vertebrata</taxon>
        <taxon>Euteleostomi</taxon>
        <taxon>Amphibia</taxon>
        <taxon>Batrachia</taxon>
        <taxon>Anura</taxon>
        <taxon>Neobatrachia</taxon>
        <taxon>Hyloidea</taxon>
        <taxon>Leptodactylidae</taxon>
        <taxon>Leiuperinae</taxon>
        <taxon>Engystomops</taxon>
    </lineage>
</organism>
<gene>
    <name evidence="2" type="ORF">GDO81_014288</name>
</gene>
<dbReference type="Proteomes" id="UP000824782">
    <property type="component" value="Unassembled WGS sequence"/>
</dbReference>
<proteinExistence type="predicted"/>
<protein>
    <recommendedName>
        <fullName evidence="4">NADH dehydrogenase subunit 6</fullName>
    </recommendedName>
</protein>
<reference evidence="2" key="1">
    <citation type="thesis" date="2020" institute="ProQuest LLC" country="789 East Eisenhower Parkway, Ann Arbor, MI, USA">
        <title>Comparative Genomics and Chromosome Evolution.</title>
        <authorList>
            <person name="Mudd A.B."/>
        </authorList>
    </citation>
    <scope>NUCLEOTIDE SEQUENCE</scope>
    <source>
        <strain evidence="2">237g6f4</strain>
        <tissue evidence="2">Blood</tissue>
    </source>
</reference>
<evidence type="ECO:0000313" key="2">
    <source>
        <dbReference type="EMBL" id="KAG8569177.1"/>
    </source>
</evidence>
<keyword evidence="1" id="KW-0812">Transmembrane</keyword>
<name>A0AAV7B9T9_ENGPU</name>
<evidence type="ECO:0008006" key="4">
    <source>
        <dbReference type="Google" id="ProtNLM"/>
    </source>
</evidence>
<evidence type="ECO:0000256" key="1">
    <source>
        <dbReference type="SAM" id="Phobius"/>
    </source>
</evidence>
<accession>A0AAV7B9T9</accession>